<evidence type="ECO:0000313" key="6">
    <source>
        <dbReference type="Proteomes" id="UP000324233"/>
    </source>
</evidence>
<evidence type="ECO:0000313" key="5">
    <source>
        <dbReference type="EMBL" id="QEH35640.1"/>
    </source>
</evidence>
<dbReference type="GO" id="GO:0060003">
    <property type="term" value="P:copper ion export"/>
    <property type="evidence" value="ECO:0007669"/>
    <property type="project" value="TreeGrafter"/>
</dbReference>
<gene>
    <name evidence="5" type="ORF">OJF2_41930</name>
</gene>
<feature type="region of interest" description="Disordered" evidence="2">
    <location>
        <begin position="1"/>
        <end position="23"/>
    </location>
</feature>
<accession>A0A5B9W6P0</accession>
<dbReference type="GO" id="GO:0046872">
    <property type="term" value="F:metal ion binding"/>
    <property type="evidence" value="ECO:0007669"/>
    <property type="project" value="InterPro"/>
</dbReference>
<dbReference type="EMBL" id="CP042997">
    <property type="protein sequence ID" value="QEH35640.1"/>
    <property type="molecule type" value="Genomic_DNA"/>
</dbReference>
<dbReference type="Pfam" id="PF25975">
    <property type="entry name" value="CzcB_C"/>
    <property type="match status" value="1"/>
</dbReference>
<dbReference type="Pfam" id="PF19335">
    <property type="entry name" value="HMBD"/>
    <property type="match status" value="2"/>
</dbReference>
<evidence type="ECO:0000259" key="3">
    <source>
        <dbReference type="Pfam" id="PF19335"/>
    </source>
</evidence>
<dbReference type="KEGG" id="agv:OJF2_41930"/>
<dbReference type="AlphaFoldDB" id="A0A5B9W6P0"/>
<dbReference type="GO" id="GO:0030313">
    <property type="term" value="C:cell envelope"/>
    <property type="evidence" value="ECO:0007669"/>
    <property type="project" value="TreeGrafter"/>
</dbReference>
<dbReference type="Proteomes" id="UP000324233">
    <property type="component" value="Chromosome"/>
</dbReference>
<organism evidence="5 6">
    <name type="scientific">Aquisphaera giovannonii</name>
    <dbReference type="NCBI Taxonomy" id="406548"/>
    <lineage>
        <taxon>Bacteria</taxon>
        <taxon>Pseudomonadati</taxon>
        <taxon>Planctomycetota</taxon>
        <taxon>Planctomycetia</taxon>
        <taxon>Isosphaerales</taxon>
        <taxon>Isosphaeraceae</taxon>
        <taxon>Aquisphaera</taxon>
    </lineage>
</organism>
<evidence type="ECO:0000256" key="2">
    <source>
        <dbReference type="SAM" id="MobiDB-lite"/>
    </source>
</evidence>
<keyword evidence="6" id="KW-1185">Reference proteome</keyword>
<evidence type="ECO:0000256" key="1">
    <source>
        <dbReference type="ARBA" id="ARBA00022448"/>
    </source>
</evidence>
<dbReference type="PANTHER" id="PTHR30097">
    <property type="entry name" value="CATION EFFLUX SYSTEM PROTEIN CUSB"/>
    <property type="match status" value="1"/>
</dbReference>
<dbReference type="InterPro" id="IPR058649">
    <property type="entry name" value="CzcB_C"/>
</dbReference>
<dbReference type="OrthoDB" id="281529at2"/>
<proteinExistence type="predicted"/>
<dbReference type="Gene3D" id="2.40.420.20">
    <property type="match status" value="1"/>
</dbReference>
<keyword evidence="1" id="KW-0813">Transport</keyword>
<dbReference type="InterPro" id="IPR051909">
    <property type="entry name" value="MFP_Cation_Efflux"/>
</dbReference>
<feature type="domain" description="Heavy metal binding" evidence="3">
    <location>
        <begin position="87"/>
        <end position="111"/>
    </location>
</feature>
<feature type="domain" description="CzcB-like C-terminal circularly permuted SH3-like" evidence="4">
    <location>
        <begin position="337"/>
        <end position="397"/>
    </location>
</feature>
<dbReference type="RefSeq" id="WP_148595420.1">
    <property type="nucleotide sequence ID" value="NZ_CP042997.1"/>
</dbReference>
<dbReference type="GO" id="GO:0015679">
    <property type="term" value="P:plasma membrane copper ion transport"/>
    <property type="evidence" value="ECO:0007669"/>
    <property type="project" value="TreeGrafter"/>
</dbReference>
<evidence type="ECO:0000259" key="4">
    <source>
        <dbReference type="Pfam" id="PF25975"/>
    </source>
</evidence>
<reference evidence="5 6" key="1">
    <citation type="submission" date="2019-08" db="EMBL/GenBank/DDBJ databases">
        <title>Deep-cultivation of Planctomycetes and their phenomic and genomic characterization uncovers novel biology.</title>
        <authorList>
            <person name="Wiegand S."/>
            <person name="Jogler M."/>
            <person name="Boedeker C."/>
            <person name="Pinto D."/>
            <person name="Vollmers J."/>
            <person name="Rivas-Marin E."/>
            <person name="Kohn T."/>
            <person name="Peeters S.H."/>
            <person name="Heuer A."/>
            <person name="Rast P."/>
            <person name="Oberbeckmann S."/>
            <person name="Bunk B."/>
            <person name="Jeske O."/>
            <person name="Meyerdierks A."/>
            <person name="Storesund J.E."/>
            <person name="Kallscheuer N."/>
            <person name="Luecker S."/>
            <person name="Lage O.M."/>
            <person name="Pohl T."/>
            <person name="Merkel B.J."/>
            <person name="Hornburger P."/>
            <person name="Mueller R.-W."/>
            <person name="Bruemmer F."/>
            <person name="Labrenz M."/>
            <person name="Spormann A.M."/>
            <person name="Op den Camp H."/>
            <person name="Overmann J."/>
            <person name="Amann R."/>
            <person name="Jetten M.S.M."/>
            <person name="Mascher T."/>
            <person name="Medema M.H."/>
            <person name="Devos D.P."/>
            <person name="Kaster A.-K."/>
            <person name="Ovreas L."/>
            <person name="Rohde M."/>
            <person name="Galperin M.Y."/>
            <person name="Jogler C."/>
        </authorList>
    </citation>
    <scope>NUCLEOTIDE SEQUENCE [LARGE SCALE GENOMIC DNA]</scope>
    <source>
        <strain evidence="5 6">OJF2</strain>
    </source>
</reference>
<dbReference type="InterPro" id="IPR045800">
    <property type="entry name" value="HMBD"/>
</dbReference>
<dbReference type="PANTHER" id="PTHR30097:SF4">
    <property type="entry name" value="SLR6042 PROTEIN"/>
    <property type="match status" value="1"/>
</dbReference>
<sequence>MTTETPAGIDAAPPPPQGASHAPASRAIRAAAWSARAAWVRARFLVALAAAFLVVGRWDVLRTYWDRWTAPAAREAAMGAVSADTEYFCPMEPGVVSDWPAKCPICHMALVRRKKGDMGPLPDGVIARVQLSPERILLAGVRTAPLRYEPLARTIRLVGPLAAGDASRRLTAETSVEEASWLRPGLEADVLPDPPDGLPARKGKVAAIEGGTRVTIDLPDWTGPIPRLAAATVRIPMADREPFRSMPRGEPPIRPGDPRAVYTCAEHPASTATQAGRCPQDGKALMRSPLAANQKVAWWCPMHPSVCADVPGRKCDECGGMTLVPRVVSYCPAGKVLAVPESAVIDTGARRVVYVEGMPGMFDGVEVRLGPRCGTSYPVVDGLEEGMRVAEAGAFLVDAETRLNPGLAAAYLGARRGDPAAAPAATATAPPGDAEAPADHLDLDELSPADRAVAIAQKTCPVTKKPLGSMGTPVRVEVKGRAVFVCCSGCTGALQANPDRYLPPPPAAHPAHHP</sequence>
<protein>
    <submittedName>
        <fullName evidence="5">Copper/silver efflux system membrane fusion protein CusB</fullName>
    </submittedName>
</protein>
<feature type="domain" description="Heavy metal binding" evidence="3">
    <location>
        <begin position="298"/>
        <end position="325"/>
    </location>
</feature>
<name>A0A5B9W6P0_9BACT</name>